<dbReference type="EMBL" id="KE343533">
    <property type="protein sequence ID" value="EXB33949.1"/>
    <property type="molecule type" value="Genomic_DNA"/>
</dbReference>
<dbReference type="Proteomes" id="UP000030645">
    <property type="component" value="Unassembled WGS sequence"/>
</dbReference>
<proteinExistence type="predicted"/>
<sequence length="138" mass="15540">MGEQIVEVLPRPEATEEPEDENDGDHMATASPWQTGICQRPTEEVKPSQQGITSPHKQLRRSTRVQRPNPKYANAAVAEEESPKELETYDEAPKSFVWVKAMKEEIRVGAKSNMGSHAKTTRCETHIVQMDIQDQDSP</sequence>
<dbReference type="AlphaFoldDB" id="W9QQA8"/>
<feature type="compositionally biased region" description="Polar residues" evidence="1">
    <location>
        <begin position="47"/>
        <end position="56"/>
    </location>
</feature>
<dbReference type="STRING" id="981085.W9QQA8"/>
<evidence type="ECO:0000256" key="1">
    <source>
        <dbReference type="SAM" id="MobiDB-lite"/>
    </source>
</evidence>
<feature type="region of interest" description="Disordered" evidence="1">
    <location>
        <begin position="1"/>
        <end position="88"/>
    </location>
</feature>
<protein>
    <submittedName>
        <fullName evidence="2">Uncharacterized protein</fullName>
    </submittedName>
</protein>
<evidence type="ECO:0000313" key="2">
    <source>
        <dbReference type="EMBL" id="EXB33949.1"/>
    </source>
</evidence>
<organism evidence="2 3">
    <name type="scientific">Morus notabilis</name>
    <dbReference type="NCBI Taxonomy" id="981085"/>
    <lineage>
        <taxon>Eukaryota</taxon>
        <taxon>Viridiplantae</taxon>
        <taxon>Streptophyta</taxon>
        <taxon>Embryophyta</taxon>
        <taxon>Tracheophyta</taxon>
        <taxon>Spermatophyta</taxon>
        <taxon>Magnoliopsida</taxon>
        <taxon>eudicotyledons</taxon>
        <taxon>Gunneridae</taxon>
        <taxon>Pentapetalae</taxon>
        <taxon>rosids</taxon>
        <taxon>fabids</taxon>
        <taxon>Rosales</taxon>
        <taxon>Moraceae</taxon>
        <taxon>Moreae</taxon>
        <taxon>Morus</taxon>
    </lineage>
</organism>
<evidence type="ECO:0000313" key="3">
    <source>
        <dbReference type="Proteomes" id="UP000030645"/>
    </source>
</evidence>
<name>W9QQA8_9ROSA</name>
<reference evidence="3" key="1">
    <citation type="submission" date="2013-01" db="EMBL/GenBank/DDBJ databases">
        <title>Draft Genome Sequence of a Mulberry Tree, Morus notabilis C.K. Schneid.</title>
        <authorList>
            <person name="He N."/>
            <person name="Zhao S."/>
        </authorList>
    </citation>
    <scope>NUCLEOTIDE SEQUENCE</scope>
</reference>
<gene>
    <name evidence="2" type="ORF">L484_005848</name>
</gene>
<accession>W9QQA8</accession>
<keyword evidence="3" id="KW-1185">Reference proteome</keyword>